<dbReference type="InterPro" id="IPR036388">
    <property type="entry name" value="WH-like_DNA-bd_sf"/>
</dbReference>
<feature type="compositionally biased region" description="Polar residues" evidence="5">
    <location>
        <begin position="22"/>
        <end position="36"/>
    </location>
</feature>
<gene>
    <name evidence="8" type="primary">sigW_4</name>
    <name evidence="8" type="ORF">HG15A2_47560</name>
</gene>
<dbReference type="InterPro" id="IPR007627">
    <property type="entry name" value="RNA_pol_sigma70_r2"/>
</dbReference>
<dbReference type="GO" id="GO:0016987">
    <property type="term" value="F:sigma factor activity"/>
    <property type="evidence" value="ECO:0007669"/>
    <property type="project" value="UniProtKB-KW"/>
</dbReference>
<comment type="similarity">
    <text evidence="1">Belongs to the sigma-70 factor family. ECF subfamily.</text>
</comment>
<evidence type="ECO:0000259" key="7">
    <source>
        <dbReference type="Pfam" id="PF08281"/>
    </source>
</evidence>
<dbReference type="AlphaFoldDB" id="A0A517N2Q5"/>
<dbReference type="InterPro" id="IPR013249">
    <property type="entry name" value="RNA_pol_sigma70_r4_t2"/>
</dbReference>
<dbReference type="Pfam" id="PF08281">
    <property type="entry name" value="Sigma70_r4_2"/>
    <property type="match status" value="1"/>
</dbReference>
<protein>
    <submittedName>
        <fullName evidence="8">ECF RNA polymerase sigma factor SigW</fullName>
    </submittedName>
</protein>
<evidence type="ECO:0000256" key="5">
    <source>
        <dbReference type="SAM" id="MobiDB-lite"/>
    </source>
</evidence>
<reference evidence="8 9" key="1">
    <citation type="submission" date="2019-02" db="EMBL/GenBank/DDBJ databases">
        <title>Deep-cultivation of Planctomycetes and their phenomic and genomic characterization uncovers novel biology.</title>
        <authorList>
            <person name="Wiegand S."/>
            <person name="Jogler M."/>
            <person name="Boedeker C."/>
            <person name="Pinto D."/>
            <person name="Vollmers J."/>
            <person name="Rivas-Marin E."/>
            <person name="Kohn T."/>
            <person name="Peeters S.H."/>
            <person name="Heuer A."/>
            <person name="Rast P."/>
            <person name="Oberbeckmann S."/>
            <person name="Bunk B."/>
            <person name="Jeske O."/>
            <person name="Meyerdierks A."/>
            <person name="Storesund J.E."/>
            <person name="Kallscheuer N."/>
            <person name="Luecker S."/>
            <person name="Lage O.M."/>
            <person name="Pohl T."/>
            <person name="Merkel B.J."/>
            <person name="Hornburger P."/>
            <person name="Mueller R.-W."/>
            <person name="Bruemmer F."/>
            <person name="Labrenz M."/>
            <person name="Spormann A.M."/>
            <person name="Op den Camp H."/>
            <person name="Overmann J."/>
            <person name="Amann R."/>
            <person name="Jetten M.S.M."/>
            <person name="Mascher T."/>
            <person name="Medema M.H."/>
            <person name="Devos D.P."/>
            <person name="Kaster A.-K."/>
            <person name="Ovreas L."/>
            <person name="Rohde M."/>
            <person name="Galperin M.Y."/>
            <person name="Jogler C."/>
        </authorList>
    </citation>
    <scope>NUCLEOTIDE SEQUENCE [LARGE SCALE GENOMIC DNA]</scope>
    <source>
        <strain evidence="8 9">HG15A2</strain>
    </source>
</reference>
<keyword evidence="4" id="KW-0804">Transcription</keyword>
<feature type="domain" description="RNA polymerase sigma factor 70 region 4 type 2" evidence="7">
    <location>
        <begin position="165"/>
        <end position="217"/>
    </location>
</feature>
<dbReference type="PANTHER" id="PTHR43133:SF25">
    <property type="entry name" value="RNA POLYMERASE SIGMA FACTOR RFAY-RELATED"/>
    <property type="match status" value="1"/>
</dbReference>
<proteinExistence type="inferred from homology"/>
<sequence length="230" mass="26260">MTTPRTEDQKNRKVKTTKRAKSTNVANTKQDQPTTTDEQLFESYRADGDSTVFAELVSRYQRELYNYLRRYMNDASLAEDVFQATFLAVHVKQHLFQEGRKFRPWLYTIATNQAIDAQRRNKRHRRLSLDQSHSTGTEQLGSLLDIVAGDQLSAHQTVDNNEQAQWVRDAVANLPESLRNAVNLVYFKGMKYRDAADAMSIPVGTVKSRLHSAISRLGDAWHEGKTTKLG</sequence>
<keyword evidence="9" id="KW-1185">Reference proteome</keyword>
<evidence type="ECO:0000259" key="6">
    <source>
        <dbReference type="Pfam" id="PF04542"/>
    </source>
</evidence>
<dbReference type="Proteomes" id="UP000319852">
    <property type="component" value="Chromosome"/>
</dbReference>
<name>A0A517N2Q5_9BACT</name>
<dbReference type="NCBIfam" id="TIGR02937">
    <property type="entry name" value="sigma70-ECF"/>
    <property type="match status" value="1"/>
</dbReference>
<keyword evidence="3" id="KW-0731">Sigma factor</keyword>
<dbReference type="Gene3D" id="1.10.1740.10">
    <property type="match status" value="1"/>
</dbReference>
<dbReference type="CDD" id="cd06171">
    <property type="entry name" value="Sigma70_r4"/>
    <property type="match status" value="1"/>
</dbReference>
<dbReference type="InterPro" id="IPR013324">
    <property type="entry name" value="RNA_pol_sigma_r3/r4-like"/>
</dbReference>
<dbReference type="Pfam" id="PF04542">
    <property type="entry name" value="Sigma70_r2"/>
    <property type="match status" value="1"/>
</dbReference>
<evidence type="ECO:0000256" key="4">
    <source>
        <dbReference type="ARBA" id="ARBA00023163"/>
    </source>
</evidence>
<dbReference type="SUPFAM" id="SSF88659">
    <property type="entry name" value="Sigma3 and sigma4 domains of RNA polymerase sigma factors"/>
    <property type="match status" value="1"/>
</dbReference>
<dbReference type="InterPro" id="IPR013325">
    <property type="entry name" value="RNA_pol_sigma_r2"/>
</dbReference>
<dbReference type="OrthoDB" id="273082at2"/>
<evidence type="ECO:0000256" key="1">
    <source>
        <dbReference type="ARBA" id="ARBA00010641"/>
    </source>
</evidence>
<feature type="region of interest" description="Disordered" evidence="5">
    <location>
        <begin position="1"/>
        <end position="36"/>
    </location>
</feature>
<evidence type="ECO:0000256" key="3">
    <source>
        <dbReference type="ARBA" id="ARBA00023082"/>
    </source>
</evidence>
<evidence type="ECO:0000313" key="8">
    <source>
        <dbReference type="EMBL" id="QDT01414.1"/>
    </source>
</evidence>
<dbReference type="RefSeq" id="WP_145063589.1">
    <property type="nucleotide sequence ID" value="NZ_CP036263.1"/>
</dbReference>
<dbReference type="InterPro" id="IPR039425">
    <property type="entry name" value="RNA_pol_sigma-70-like"/>
</dbReference>
<dbReference type="SUPFAM" id="SSF88946">
    <property type="entry name" value="Sigma2 domain of RNA polymerase sigma factors"/>
    <property type="match status" value="1"/>
</dbReference>
<accession>A0A517N2Q5</accession>
<dbReference type="InterPro" id="IPR014284">
    <property type="entry name" value="RNA_pol_sigma-70_dom"/>
</dbReference>
<dbReference type="Gene3D" id="1.10.10.10">
    <property type="entry name" value="Winged helix-like DNA-binding domain superfamily/Winged helix DNA-binding domain"/>
    <property type="match status" value="1"/>
</dbReference>
<feature type="compositionally biased region" description="Basic residues" evidence="5">
    <location>
        <begin position="12"/>
        <end position="21"/>
    </location>
</feature>
<feature type="domain" description="RNA polymerase sigma-70 region 2" evidence="6">
    <location>
        <begin position="56"/>
        <end position="123"/>
    </location>
</feature>
<evidence type="ECO:0000256" key="2">
    <source>
        <dbReference type="ARBA" id="ARBA00023015"/>
    </source>
</evidence>
<evidence type="ECO:0000313" key="9">
    <source>
        <dbReference type="Proteomes" id="UP000319852"/>
    </source>
</evidence>
<keyword evidence="2" id="KW-0805">Transcription regulation</keyword>
<dbReference type="EMBL" id="CP036263">
    <property type="protein sequence ID" value="QDT01414.1"/>
    <property type="molecule type" value="Genomic_DNA"/>
</dbReference>
<feature type="compositionally biased region" description="Basic and acidic residues" evidence="5">
    <location>
        <begin position="1"/>
        <end position="11"/>
    </location>
</feature>
<dbReference type="GO" id="GO:0003677">
    <property type="term" value="F:DNA binding"/>
    <property type="evidence" value="ECO:0007669"/>
    <property type="project" value="InterPro"/>
</dbReference>
<dbReference type="PANTHER" id="PTHR43133">
    <property type="entry name" value="RNA POLYMERASE ECF-TYPE SIGMA FACTO"/>
    <property type="match status" value="1"/>
</dbReference>
<organism evidence="8 9">
    <name type="scientific">Adhaeretor mobilis</name>
    <dbReference type="NCBI Taxonomy" id="1930276"/>
    <lineage>
        <taxon>Bacteria</taxon>
        <taxon>Pseudomonadati</taxon>
        <taxon>Planctomycetota</taxon>
        <taxon>Planctomycetia</taxon>
        <taxon>Pirellulales</taxon>
        <taxon>Lacipirellulaceae</taxon>
        <taxon>Adhaeretor</taxon>
    </lineage>
</organism>
<dbReference type="KEGG" id="amob:HG15A2_47560"/>
<dbReference type="GO" id="GO:0006352">
    <property type="term" value="P:DNA-templated transcription initiation"/>
    <property type="evidence" value="ECO:0007669"/>
    <property type="project" value="InterPro"/>
</dbReference>